<dbReference type="Pfam" id="PF00550">
    <property type="entry name" value="PP-binding"/>
    <property type="match status" value="1"/>
</dbReference>
<dbReference type="InterPro" id="IPR009081">
    <property type="entry name" value="PP-bd_ACP"/>
</dbReference>
<dbReference type="GO" id="GO:0005737">
    <property type="term" value="C:cytoplasm"/>
    <property type="evidence" value="ECO:0007669"/>
    <property type="project" value="TreeGrafter"/>
</dbReference>
<evidence type="ECO:0000313" key="3">
    <source>
        <dbReference type="EMBL" id="QES50113.1"/>
    </source>
</evidence>
<feature type="domain" description="Carrier" evidence="2">
    <location>
        <begin position="21"/>
        <end position="103"/>
    </location>
</feature>
<evidence type="ECO:0000259" key="2">
    <source>
        <dbReference type="PROSITE" id="PS50075"/>
    </source>
</evidence>
<protein>
    <recommendedName>
        <fullName evidence="2">Carrier domain-containing protein</fullName>
    </recommendedName>
</protein>
<gene>
    <name evidence="3" type="ORF">DEJ50_22070</name>
</gene>
<dbReference type="PANTHER" id="PTHR45527:SF1">
    <property type="entry name" value="FATTY ACID SYNTHASE"/>
    <property type="match status" value="1"/>
</dbReference>
<dbReference type="AlphaFoldDB" id="A0A5P2D5W0"/>
<dbReference type="GO" id="GO:0044550">
    <property type="term" value="P:secondary metabolite biosynthetic process"/>
    <property type="evidence" value="ECO:0007669"/>
    <property type="project" value="TreeGrafter"/>
</dbReference>
<dbReference type="PANTHER" id="PTHR45527">
    <property type="entry name" value="NONRIBOSOMAL PEPTIDE SYNTHETASE"/>
    <property type="match status" value="1"/>
</dbReference>
<accession>A0A5P2D5W0</accession>
<dbReference type="GO" id="GO:0043041">
    <property type="term" value="P:amino acid activation for nonribosomal peptide biosynthetic process"/>
    <property type="evidence" value="ECO:0007669"/>
    <property type="project" value="TreeGrafter"/>
</dbReference>
<dbReference type="GO" id="GO:0031177">
    <property type="term" value="F:phosphopantetheine binding"/>
    <property type="evidence" value="ECO:0007669"/>
    <property type="project" value="TreeGrafter"/>
</dbReference>
<evidence type="ECO:0000256" key="1">
    <source>
        <dbReference type="SAM" id="MobiDB-lite"/>
    </source>
</evidence>
<sequence length="121" mass="12988">MVEATHMTEDTDEYGYAADGRPGTDSERRLAGLWAGVLGVPVDRIQRTDNFFAIGGTSRAAARLVIALDRHVSIDEFARTHSLSELADLLDRRLGVRRVPSVRGVGSVRSVTVTAAVPAIG</sequence>
<dbReference type="PROSITE" id="PS50075">
    <property type="entry name" value="CARRIER"/>
    <property type="match status" value="1"/>
</dbReference>
<reference evidence="3 4" key="1">
    <citation type="submission" date="2018-05" db="EMBL/GenBank/DDBJ databases">
        <title>Streptomyces venezuelae.</title>
        <authorList>
            <person name="Kim W."/>
            <person name="Lee N."/>
            <person name="Cho B.-K."/>
        </authorList>
    </citation>
    <scope>NUCLEOTIDE SEQUENCE [LARGE SCALE GENOMIC DNA]</scope>
    <source>
        <strain evidence="3 4">ATCC 21782</strain>
    </source>
</reference>
<name>A0A5P2D5W0_STRVZ</name>
<organism evidence="3 4">
    <name type="scientific">Streptomyces venezuelae</name>
    <dbReference type="NCBI Taxonomy" id="54571"/>
    <lineage>
        <taxon>Bacteria</taxon>
        <taxon>Bacillati</taxon>
        <taxon>Actinomycetota</taxon>
        <taxon>Actinomycetes</taxon>
        <taxon>Kitasatosporales</taxon>
        <taxon>Streptomycetaceae</taxon>
        <taxon>Streptomyces</taxon>
    </lineage>
</organism>
<feature type="region of interest" description="Disordered" evidence="1">
    <location>
        <begin position="1"/>
        <end position="24"/>
    </location>
</feature>
<proteinExistence type="predicted"/>
<dbReference type="InterPro" id="IPR036736">
    <property type="entry name" value="ACP-like_sf"/>
</dbReference>
<evidence type="ECO:0000313" key="4">
    <source>
        <dbReference type="Proteomes" id="UP000325211"/>
    </source>
</evidence>
<dbReference type="SUPFAM" id="SSF47336">
    <property type="entry name" value="ACP-like"/>
    <property type="match status" value="1"/>
</dbReference>
<dbReference type="Gene3D" id="1.10.1200.10">
    <property type="entry name" value="ACP-like"/>
    <property type="match status" value="1"/>
</dbReference>
<dbReference type="Proteomes" id="UP000325211">
    <property type="component" value="Chromosome"/>
</dbReference>
<dbReference type="OrthoDB" id="2085352at2"/>
<dbReference type="EMBL" id="CP029190">
    <property type="protein sequence ID" value="QES50113.1"/>
    <property type="molecule type" value="Genomic_DNA"/>
</dbReference>